<sequence>MSRAQTYRQNAPLGKPGHIIKGIARGTQILFGGLIAILLGVTLGKAWHYTTGWHHLWGFSCVIASASTFTAMALCSNTIQSYCYFFADGFFLTMWAIVAGIFGSVYFPFPKQELPLNKGTTGPSLTTMRAVSVLNLMVMMAWVCTFALSIWHFMKVKKSVKSVVFLADARRLGISTGYDGYNGGYEPKVGGRTGLDWKQSVLRWKLVSKM</sequence>
<feature type="transmembrane region" description="Helical" evidence="1">
    <location>
        <begin position="56"/>
        <end position="75"/>
    </location>
</feature>
<proteinExistence type="predicted"/>
<keyword evidence="1" id="KW-1133">Transmembrane helix</keyword>
<feature type="transmembrane region" description="Helical" evidence="1">
    <location>
        <begin position="29"/>
        <end position="50"/>
    </location>
</feature>
<dbReference type="AlphaFoldDB" id="A0A8H3YMS1"/>
<evidence type="ECO:0000313" key="3">
    <source>
        <dbReference type="Proteomes" id="UP000433883"/>
    </source>
</evidence>
<dbReference type="EMBL" id="WNWQ01000864">
    <property type="protein sequence ID" value="KAE9963296.1"/>
    <property type="molecule type" value="Genomic_DNA"/>
</dbReference>
<feature type="transmembrane region" description="Helical" evidence="1">
    <location>
        <begin position="127"/>
        <end position="151"/>
    </location>
</feature>
<reference evidence="2 3" key="1">
    <citation type="submission" date="2019-11" db="EMBL/GenBank/DDBJ databases">
        <title>Venturia inaequalis Genome Resource.</title>
        <authorList>
            <person name="Lichtner F.J."/>
        </authorList>
    </citation>
    <scope>NUCLEOTIDE SEQUENCE [LARGE SCALE GENOMIC DNA]</scope>
    <source>
        <strain evidence="2">Bline_iso_100314</strain>
    </source>
</reference>
<evidence type="ECO:0000256" key="1">
    <source>
        <dbReference type="SAM" id="Phobius"/>
    </source>
</evidence>
<dbReference type="Proteomes" id="UP000433883">
    <property type="component" value="Unassembled WGS sequence"/>
</dbReference>
<protein>
    <recommendedName>
        <fullName evidence="4">MARVEL domain-containing protein</fullName>
    </recommendedName>
</protein>
<accession>A0A8H3YMS1</accession>
<gene>
    <name evidence="2" type="ORF">BLS_009431</name>
</gene>
<evidence type="ECO:0000313" key="2">
    <source>
        <dbReference type="EMBL" id="KAE9963296.1"/>
    </source>
</evidence>
<feature type="transmembrane region" description="Helical" evidence="1">
    <location>
        <begin position="82"/>
        <end position="107"/>
    </location>
</feature>
<comment type="caution">
    <text evidence="2">The sequence shown here is derived from an EMBL/GenBank/DDBJ whole genome shotgun (WGS) entry which is preliminary data.</text>
</comment>
<name>A0A8H3YMS1_VENIN</name>
<evidence type="ECO:0008006" key="4">
    <source>
        <dbReference type="Google" id="ProtNLM"/>
    </source>
</evidence>
<keyword evidence="1" id="KW-0472">Membrane</keyword>
<keyword evidence="1" id="KW-0812">Transmembrane</keyword>
<organism evidence="2 3">
    <name type="scientific">Venturia inaequalis</name>
    <name type="common">Apple scab fungus</name>
    <dbReference type="NCBI Taxonomy" id="5025"/>
    <lineage>
        <taxon>Eukaryota</taxon>
        <taxon>Fungi</taxon>
        <taxon>Dikarya</taxon>
        <taxon>Ascomycota</taxon>
        <taxon>Pezizomycotina</taxon>
        <taxon>Dothideomycetes</taxon>
        <taxon>Pleosporomycetidae</taxon>
        <taxon>Venturiales</taxon>
        <taxon>Venturiaceae</taxon>
        <taxon>Venturia</taxon>
    </lineage>
</organism>